<gene>
    <name evidence="1" type="ORF">S03H2_10240</name>
</gene>
<dbReference type="SUPFAM" id="SSF53448">
    <property type="entry name" value="Nucleotide-diphospho-sugar transferases"/>
    <property type="match status" value="1"/>
</dbReference>
<accession>X1FIG9</accession>
<organism evidence="1">
    <name type="scientific">marine sediment metagenome</name>
    <dbReference type="NCBI Taxonomy" id="412755"/>
    <lineage>
        <taxon>unclassified sequences</taxon>
        <taxon>metagenomes</taxon>
        <taxon>ecological metagenomes</taxon>
    </lineage>
</organism>
<protein>
    <recommendedName>
        <fullName evidence="2">MobA-like NTP transferase domain-containing protein</fullName>
    </recommendedName>
</protein>
<feature type="non-terminal residue" evidence="1">
    <location>
        <position position="1"/>
    </location>
</feature>
<comment type="caution">
    <text evidence="1">The sequence shown here is derived from an EMBL/GenBank/DDBJ whole genome shotgun (WGS) entry which is preliminary data.</text>
</comment>
<dbReference type="AlphaFoldDB" id="X1FIG9"/>
<proteinExistence type="predicted"/>
<sequence>PKAHHVLAASSDIPAIKPAIVDWVVNTTSKTDDDIYYNLITRQVMEARFPGSNRSFTKLKDVEVCGGDMNVVSAQTITENDELFKKVLAARKNVFKQAALIGYDTLFLLLLRRIDTKGAVEKVTKKLNITGRAILCPYAEVGMDVDKPHQLEILRTDLSKQESA</sequence>
<evidence type="ECO:0008006" key="2">
    <source>
        <dbReference type="Google" id="ProtNLM"/>
    </source>
</evidence>
<evidence type="ECO:0000313" key="1">
    <source>
        <dbReference type="EMBL" id="GAH29189.1"/>
    </source>
</evidence>
<dbReference type="EMBL" id="BARU01005279">
    <property type="protein sequence ID" value="GAH29189.1"/>
    <property type="molecule type" value="Genomic_DNA"/>
</dbReference>
<dbReference type="InterPro" id="IPR029044">
    <property type="entry name" value="Nucleotide-diphossugar_trans"/>
</dbReference>
<dbReference type="Gene3D" id="3.90.550.10">
    <property type="entry name" value="Spore Coat Polysaccharide Biosynthesis Protein SpsA, Chain A"/>
    <property type="match status" value="1"/>
</dbReference>
<name>X1FIG9_9ZZZZ</name>
<reference evidence="1" key="1">
    <citation type="journal article" date="2014" name="Front. Microbiol.">
        <title>High frequency of phylogenetically diverse reductive dehalogenase-homologous genes in deep subseafloor sedimentary metagenomes.</title>
        <authorList>
            <person name="Kawai M."/>
            <person name="Futagami T."/>
            <person name="Toyoda A."/>
            <person name="Takaki Y."/>
            <person name="Nishi S."/>
            <person name="Hori S."/>
            <person name="Arai W."/>
            <person name="Tsubouchi T."/>
            <person name="Morono Y."/>
            <person name="Uchiyama I."/>
            <person name="Ito T."/>
            <person name="Fujiyama A."/>
            <person name="Inagaki F."/>
            <person name="Takami H."/>
        </authorList>
    </citation>
    <scope>NUCLEOTIDE SEQUENCE</scope>
    <source>
        <strain evidence="1">Expedition CK06-06</strain>
    </source>
</reference>